<reference evidence="1" key="1">
    <citation type="submission" date="2018-11" db="EMBL/GenBank/DDBJ databases">
        <authorList>
            <consortium name="Pathogen Informatics"/>
        </authorList>
    </citation>
    <scope>NUCLEOTIDE SEQUENCE</scope>
</reference>
<dbReference type="AlphaFoldDB" id="A0A3S5BNA3"/>
<keyword evidence="2" id="KW-1185">Reference proteome</keyword>
<proteinExistence type="predicted"/>
<evidence type="ECO:0000313" key="2">
    <source>
        <dbReference type="Proteomes" id="UP000784294"/>
    </source>
</evidence>
<sequence length="113" mass="11884">MVKTAGLSDRCALAVEPIKEPVVDGVQVVQRMAQPPQSLLVQLDWPTCGPRQARARGGGASVGGVQFGTRPLPPLAAALQRDAREGSWHDSSAAIPFGTHSHEAVRHCGRAKG</sequence>
<gene>
    <name evidence="1" type="ORF">PXEA_LOCUS25085</name>
</gene>
<organism evidence="1 2">
    <name type="scientific">Protopolystoma xenopodis</name>
    <dbReference type="NCBI Taxonomy" id="117903"/>
    <lineage>
        <taxon>Eukaryota</taxon>
        <taxon>Metazoa</taxon>
        <taxon>Spiralia</taxon>
        <taxon>Lophotrochozoa</taxon>
        <taxon>Platyhelminthes</taxon>
        <taxon>Monogenea</taxon>
        <taxon>Polyopisthocotylea</taxon>
        <taxon>Polystomatidea</taxon>
        <taxon>Polystomatidae</taxon>
        <taxon>Protopolystoma</taxon>
    </lineage>
</organism>
<comment type="caution">
    <text evidence="1">The sequence shown here is derived from an EMBL/GenBank/DDBJ whole genome shotgun (WGS) entry which is preliminary data.</text>
</comment>
<dbReference type="EMBL" id="CAAALY010124942">
    <property type="protein sequence ID" value="VEL31645.1"/>
    <property type="molecule type" value="Genomic_DNA"/>
</dbReference>
<name>A0A3S5BNA3_9PLAT</name>
<dbReference type="Proteomes" id="UP000784294">
    <property type="component" value="Unassembled WGS sequence"/>
</dbReference>
<evidence type="ECO:0000313" key="1">
    <source>
        <dbReference type="EMBL" id="VEL31645.1"/>
    </source>
</evidence>
<protein>
    <submittedName>
        <fullName evidence="1">Uncharacterized protein</fullName>
    </submittedName>
</protein>
<accession>A0A3S5BNA3</accession>